<evidence type="ECO:0000259" key="6">
    <source>
        <dbReference type="SMART" id="SM00062"/>
    </source>
</evidence>
<dbReference type="PROSITE" id="PS51257">
    <property type="entry name" value="PROKAR_LIPOPROTEIN"/>
    <property type="match status" value="1"/>
</dbReference>
<evidence type="ECO:0000313" key="8">
    <source>
        <dbReference type="Proteomes" id="UP000256269"/>
    </source>
</evidence>
<dbReference type="Proteomes" id="UP000256269">
    <property type="component" value="Unassembled WGS sequence"/>
</dbReference>
<feature type="domain" description="Solute-binding protein family 3/N-terminal" evidence="6">
    <location>
        <begin position="45"/>
        <end position="268"/>
    </location>
</feature>
<dbReference type="AlphaFoldDB" id="A0A3E0HZJ1"/>
<dbReference type="EMBL" id="QUNO01000003">
    <property type="protein sequence ID" value="REH51730.1"/>
    <property type="molecule type" value="Genomic_DNA"/>
</dbReference>
<dbReference type="GO" id="GO:0006865">
    <property type="term" value="P:amino acid transport"/>
    <property type="evidence" value="ECO:0007669"/>
    <property type="project" value="TreeGrafter"/>
</dbReference>
<dbReference type="CDD" id="cd13690">
    <property type="entry name" value="PBP2_GluB"/>
    <property type="match status" value="1"/>
</dbReference>
<dbReference type="GO" id="GO:0030288">
    <property type="term" value="C:outer membrane-bounded periplasmic space"/>
    <property type="evidence" value="ECO:0007669"/>
    <property type="project" value="TreeGrafter"/>
</dbReference>
<name>A0A3E0HZJ1_9PSEU</name>
<accession>A0A3E0HZJ1</accession>
<comment type="caution">
    <text evidence="7">The sequence shown here is derived from an EMBL/GenBank/DDBJ whole genome shotgun (WGS) entry which is preliminary data.</text>
</comment>
<dbReference type="PANTHER" id="PTHR30085">
    <property type="entry name" value="AMINO ACID ABC TRANSPORTER PERMEASE"/>
    <property type="match status" value="1"/>
</dbReference>
<keyword evidence="3 5" id="KW-0732">Signal</keyword>
<reference evidence="7 8" key="1">
    <citation type="submission" date="2018-08" db="EMBL/GenBank/DDBJ databases">
        <title>Genomic Encyclopedia of Archaeal and Bacterial Type Strains, Phase II (KMG-II): from individual species to whole genera.</title>
        <authorList>
            <person name="Goeker M."/>
        </authorList>
    </citation>
    <scope>NUCLEOTIDE SEQUENCE [LARGE SCALE GENOMIC DNA]</scope>
    <source>
        <strain evidence="7 8">DSM 45791</strain>
    </source>
</reference>
<comment type="similarity">
    <text evidence="1 4">Belongs to the bacterial solute-binding protein 3 family.</text>
</comment>
<evidence type="ECO:0000256" key="5">
    <source>
        <dbReference type="SAM" id="SignalP"/>
    </source>
</evidence>
<feature type="signal peptide" evidence="5">
    <location>
        <begin position="1"/>
        <end position="22"/>
    </location>
</feature>
<dbReference type="Gene3D" id="3.40.190.10">
    <property type="entry name" value="Periplasmic binding protein-like II"/>
    <property type="match status" value="2"/>
</dbReference>
<proteinExistence type="inferred from homology"/>
<feature type="chain" id="PRO_5038347478" evidence="5">
    <location>
        <begin position="23"/>
        <end position="280"/>
    </location>
</feature>
<evidence type="ECO:0000256" key="4">
    <source>
        <dbReference type="RuleBase" id="RU003744"/>
    </source>
</evidence>
<keyword evidence="8" id="KW-1185">Reference proteome</keyword>
<organism evidence="7 8">
    <name type="scientific">Kutzneria buriramensis</name>
    <dbReference type="NCBI Taxonomy" id="1045776"/>
    <lineage>
        <taxon>Bacteria</taxon>
        <taxon>Bacillati</taxon>
        <taxon>Actinomycetota</taxon>
        <taxon>Actinomycetes</taxon>
        <taxon>Pseudonocardiales</taxon>
        <taxon>Pseudonocardiaceae</taxon>
        <taxon>Kutzneria</taxon>
    </lineage>
</organism>
<dbReference type="PANTHER" id="PTHR30085:SF6">
    <property type="entry name" value="ABC TRANSPORTER GLUTAMINE-BINDING PROTEIN GLNH"/>
    <property type="match status" value="1"/>
</dbReference>
<dbReference type="Pfam" id="PF00497">
    <property type="entry name" value="SBP_bac_3"/>
    <property type="match status" value="1"/>
</dbReference>
<gene>
    <name evidence="7" type="ORF">BCF44_103179</name>
</gene>
<keyword evidence="2" id="KW-0813">Transport</keyword>
<dbReference type="OrthoDB" id="9807888at2"/>
<dbReference type="PROSITE" id="PS01039">
    <property type="entry name" value="SBP_BACTERIAL_3"/>
    <property type="match status" value="1"/>
</dbReference>
<evidence type="ECO:0000256" key="2">
    <source>
        <dbReference type="ARBA" id="ARBA00022448"/>
    </source>
</evidence>
<dbReference type="RefSeq" id="WP_116173781.1">
    <property type="nucleotide sequence ID" value="NZ_CP144375.1"/>
</dbReference>
<dbReference type="InterPro" id="IPR018313">
    <property type="entry name" value="SBP_3_CS"/>
</dbReference>
<dbReference type="SUPFAM" id="SSF53850">
    <property type="entry name" value="Periplasmic binding protein-like II"/>
    <property type="match status" value="1"/>
</dbReference>
<evidence type="ECO:0000313" key="7">
    <source>
        <dbReference type="EMBL" id="REH51730.1"/>
    </source>
</evidence>
<dbReference type="SMART" id="SM00062">
    <property type="entry name" value="PBPb"/>
    <property type="match status" value="1"/>
</dbReference>
<protein>
    <submittedName>
        <fullName evidence="7">Glutamate transport system substrate-binding protein</fullName>
    </submittedName>
</protein>
<sequence>MRLSPVLRAGALVATLALAVTACGGKSQQVNSSSSLVDRAKADNKLTVGIKFDQPGLGLKTANGYTGFDVDVAKYIAKKLGVDENNITFKQAPSAQREDLIAQGDVDLVIATYTINDKRKQKVSFAGPYFVAGQDLLVKADNTSITGPDSLNGKKLCSVTGSTSAQTLQTKYANQVSLQNYGGYSECITGLLNGAIDAISTDDIILQGYAAANQGKLKVVGKPFTTEPYGIGFKKGDTKTQQALDEYIQAMEQDGSWKAALQKNFGSDYKVPSEPPITEK</sequence>
<evidence type="ECO:0000256" key="3">
    <source>
        <dbReference type="ARBA" id="ARBA00022729"/>
    </source>
</evidence>
<dbReference type="GO" id="GO:0005576">
    <property type="term" value="C:extracellular region"/>
    <property type="evidence" value="ECO:0007669"/>
    <property type="project" value="TreeGrafter"/>
</dbReference>
<dbReference type="InterPro" id="IPR051455">
    <property type="entry name" value="Bact_solute-bind_prot3"/>
</dbReference>
<dbReference type="InterPro" id="IPR001638">
    <property type="entry name" value="Solute-binding_3/MltF_N"/>
</dbReference>
<evidence type="ECO:0000256" key="1">
    <source>
        <dbReference type="ARBA" id="ARBA00010333"/>
    </source>
</evidence>